<evidence type="ECO:0000259" key="2">
    <source>
        <dbReference type="SMART" id="SM00768"/>
    </source>
</evidence>
<name>K3Y1Z8_SETIT</name>
<dbReference type="STRING" id="4555.K3Y1Z8"/>
<dbReference type="PANTHER" id="PTHR31044">
    <property type="entry name" value="BETA-1,3 GLUCANASE"/>
    <property type="match status" value="1"/>
</dbReference>
<dbReference type="Pfam" id="PF07983">
    <property type="entry name" value="X8"/>
    <property type="match status" value="1"/>
</dbReference>
<dbReference type="OrthoDB" id="417697at2759"/>
<reference evidence="3" key="2">
    <citation type="submission" date="2015-07" db="EMBL/GenBank/DDBJ databases">
        <authorList>
            <person name="Noorani M."/>
        </authorList>
    </citation>
    <scope>NUCLEOTIDE SEQUENCE</scope>
    <source>
        <strain evidence="3">Yugu1</strain>
    </source>
</reference>
<dbReference type="InterPro" id="IPR044788">
    <property type="entry name" value="X8_dom_prot"/>
</dbReference>
<protein>
    <recommendedName>
        <fullName evidence="2">X8 domain-containing protein</fullName>
    </recommendedName>
</protein>
<evidence type="ECO:0000313" key="3">
    <source>
        <dbReference type="EMBL" id="RCV22008.1"/>
    </source>
</evidence>
<gene>
    <name evidence="3" type="ORF">SETIT_4G185500v2</name>
</gene>
<accession>K3Y1Z8</accession>
<feature type="domain" description="X8" evidence="2">
    <location>
        <begin position="1"/>
        <end position="54"/>
    </location>
</feature>
<dbReference type="PANTHER" id="PTHR31044:SF42">
    <property type="entry name" value="OS06G0665200 PROTEIN"/>
    <property type="match status" value="1"/>
</dbReference>
<dbReference type="EMBL" id="CM003531">
    <property type="protein sequence ID" value="RCV22008.1"/>
    <property type="molecule type" value="Genomic_DNA"/>
</dbReference>
<evidence type="ECO:0000313" key="5">
    <source>
        <dbReference type="Proteomes" id="UP000004995"/>
    </source>
</evidence>
<dbReference type="Proteomes" id="UP000004995">
    <property type="component" value="Unassembled WGS sequence"/>
</dbReference>
<dbReference type="SMART" id="SM00768">
    <property type="entry name" value="X8"/>
    <property type="match status" value="1"/>
</dbReference>
<dbReference type="EMBL" id="AGNK02002561">
    <property type="status" value="NOT_ANNOTATED_CDS"/>
    <property type="molecule type" value="Genomic_DNA"/>
</dbReference>
<evidence type="ECO:0000313" key="4">
    <source>
        <dbReference type="EnsemblPlants" id="KQL11047"/>
    </source>
</evidence>
<sequence>MDCACGSGADCGMAAHASFAFNTYWQRTKAAGGTCDFAGAAMLVTRDPIPFVLF</sequence>
<proteinExistence type="predicted"/>
<organism evidence="4 5">
    <name type="scientific">Setaria italica</name>
    <name type="common">Foxtail millet</name>
    <name type="synonym">Panicum italicum</name>
    <dbReference type="NCBI Taxonomy" id="4555"/>
    <lineage>
        <taxon>Eukaryota</taxon>
        <taxon>Viridiplantae</taxon>
        <taxon>Streptophyta</taxon>
        <taxon>Embryophyta</taxon>
        <taxon>Tracheophyta</taxon>
        <taxon>Spermatophyta</taxon>
        <taxon>Magnoliopsida</taxon>
        <taxon>Liliopsida</taxon>
        <taxon>Poales</taxon>
        <taxon>Poaceae</taxon>
        <taxon>PACMAD clade</taxon>
        <taxon>Panicoideae</taxon>
        <taxon>Panicodae</taxon>
        <taxon>Paniceae</taxon>
        <taxon>Cenchrinae</taxon>
        <taxon>Setaria</taxon>
    </lineage>
</organism>
<evidence type="ECO:0000256" key="1">
    <source>
        <dbReference type="ARBA" id="ARBA00022729"/>
    </source>
</evidence>
<reference evidence="3 5" key="1">
    <citation type="journal article" date="2012" name="Nat. Biotechnol.">
        <title>Reference genome sequence of the model plant Setaria.</title>
        <authorList>
            <person name="Bennetzen J.L."/>
            <person name="Schmutz J."/>
            <person name="Wang H."/>
            <person name="Percifield R."/>
            <person name="Hawkins J."/>
            <person name="Pontaroli A.C."/>
            <person name="Estep M."/>
            <person name="Feng L."/>
            <person name="Vaughn J.N."/>
            <person name="Grimwood J."/>
            <person name="Jenkins J."/>
            <person name="Barry K."/>
            <person name="Lindquist E."/>
            <person name="Hellsten U."/>
            <person name="Deshpande S."/>
            <person name="Wang X."/>
            <person name="Wu X."/>
            <person name="Mitros T."/>
            <person name="Triplett J."/>
            <person name="Yang X."/>
            <person name="Ye C.Y."/>
            <person name="Mauro-Herrera M."/>
            <person name="Wang L."/>
            <person name="Li P."/>
            <person name="Sharma M."/>
            <person name="Sharma R."/>
            <person name="Ronald P.C."/>
            <person name="Panaud O."/>
            <person name="Kellogg E.A."/>
            <person name="Brutnell T.P."/>
            <person name="Doust A.N."/>
            <person name="Tuskan G.A."/>
            <person name="Rokhsar D."/>
            <person name="Devos K.M."/>
        </authorList>
    </citation>
    <scope>NUCLEOTIDE SEQUENCE [LARGE SCALE GENOMIC DNA]</scope>
    <source>
        <strain evidence="5">cv. Yugu1</strain>
        <strain evidence="3">Yugu1</strain>
    </source>
</reference>
<dbReference type="InterPro" id="IPR012946">
    <property type="entry name" value="X8"/>
</dbReference>
<keyword evidence="5" id="KW-1185">Reference proteome</keyword>
<dbReference type="HOGENOM" id="CLU_031666_6_0_1"/>
<dbReference type="GO" id="GO:0009506">
    <property type="term" value="C:plasmodesma"/>
    <property type="evidence" value="ECO:0007669"/>
    <property type="project" value="UniProtKB-ARBA"/>
</dbReference>
<keyword evidence="1" id="KW-0732">Signal</keyword>
<reference evidence="4" key="3">
    <citation type="submission" date="2018-08" db="UniProtKB">
        <authorList>
            <consortium name="EnsemblPlants"/>
        </authorList>
    </citation>
    <scope>IDENTIFICATION</scope>
    <source>
        <strain evidence="4">Yugu1</strain>
    </source>
</reference>
<dbReference type="AlphaFoldDB" id="K3Y1Z8"/>
<dbReference type="Gene3D" id="1.20.58.1040">
    <property type="match status" value="1"/>
</dbReference>
<dbReference type="EnsemblPlants" id="KQL11047">
    <property type="protein sequence ID" value="KQL11047"/>
    <property type="gene ID" value="SETIT_008217mg"/>
</dbReference>
<dbReference type="Gramene" id="KQL11047">
    <property type="protein sequence ID" value="KQL11047"/>
    <property type="gene ID" value="SETIT_008217mg"/>
</dbReference>